<gene>
    <name evidence="1" type="ORF">PYW08_011477</name>
</gene>
<organism evidence="1 2">
    <name type="scientific">Mythimna loreyi</name>
    <dbReference type="NCBI Taxonomy" id="667449"/>
    <lineage>
        <taxon>Eukaryota</taxon>
        <taxon>Metazoa</taxon>
        <taxon>Ecdysozoa</taxon>
        <taxon>Arthropoda</taxon>
        <taxon>Hexapoda</taxon>
        <taxon>Insecta</taxon>
        <taxon>Pterygota</taxon>
        <taxon>Neoptera</taxon>
        <taxon>Endopterygota</taxon>
        <taxon>Lepidoptera</taxon>
        <taxon>Glossata</taxon>
        <taxon>Ditrysia</taxon>
        <taxon>Noctuoidea</taxon>
        <taxon>Noctuidae</taxon>
        <taxon>Noctuinae</taxon>
        <taxon>Hadenini</taxon>
        <taxon>Mythimna</taxon>
    </lineage>
</organism>
<evidence type="ECO:0000313" key="2">
    <source>
        <dbReference type="Proteomes" id="UP001231649"/>
    </source>
</evidence>
<comment type="caution">
    <text evidence="1">The sequence shown here is derived from an EMBL/GenBank/DDBJ whole genome shotgun (WGS) entry which is preliminary data.</text>
</comment>
<accession>A0ACC2QLM3</accession>
<reference evidence="1" key="1">
    <citation type="submission" date="2023-03" db="EMBL/GenBank/DDBJ databases">
        <title>Chromosome-level genomes of two armyworms, Mythimna separata and Mythimna loreyi, provide insights into the biosynthesis and reception of sex pheromones.</title>
        <authorList>
            <person name="Zhao H."/>
        </authorList>
    </citation>
    <scope>NUCLEOTIDE SEQUENCE</scope>
    <source>
        <strain evidence="1">BeijingLab</strain>
    </source>
</reference>
<name>A0ACC2QLM3_9NEOP</name>
<sequence length="158" mass="17290">MDIQRGKKLVEMALARQPQEDEGTENQINTLDNASIVDDPVPSTSSDHVINVMSRAEIDFSSDDSVQDPHYQLPRMTPSSDSEESTEQHTVSPKKSVRILKREKKMKLPAIPAAAAAAPAAVHPLGCRERDVLAPPDASSYASLGIHSMETFSLRLKD</sequence>
<dbReference type="EMBL" id="CM056779">
    <property type="protein sequence ID" value="KAJ8719302.1"/>
    <property type="molecule type" value="Genomic_DNA"/>
</dbReference>
<protein>
    <submittedName>
        <fullName evidence="1">Uncharacterized protein</fullName>
    </submittedName>
</protein>
<evidence type="ECO:0000313" key="1">
    <source>
        <dbReference type="EMBL" id="KAJ8719302.1"/>
    </source>
</evidence>
<dbReference type="Proteomes" id="UP001231649">
    <property type="component" value="Chromosome 3"/>
</dbReference>
<proteinExistence type="predicted"/>
<keyword evidence="2" id="KW-1185">Reference proteome</keyword>